<evidence type="ECO:0000256" key="2">
    <source>
        <dbReference type="ARBA" id="ARBA00023002"/>
    </source>
</evidence>
<organism evidence="3 4">
    <name type="scientific">Mycobacterium lentiflavum</name>
    <dbReference type="NCBI Taxonomy" id="141349"/>
    <lineage>
        <taxon>Bacteria</taxon>
        <taxon>Bacillati</taxon>
        <taxon>Actinomycetota</taxon>
        <taxon>Actinomycetes</taxon>
        <taxon>Mycobacteriales</taxon>
        <taxon>Mycobacteriaceae</taxon>
        <taxon>Mycobacterium</taxon>
        <taxon>Mycobacterium simiae complex</taxon>
    </lineage>
</organism>
<dbReference type="OrthoDB" id="109589at2"/>
<dbReference type="GO" id="GO:0016491">
    <property type="term" value="F:oxidoreductase activity"/>
    <property type="evidence" value="ECO:0007669"/>
    <property type="project" value="UniProtKB-KW"/>
</dbReference>
<reference evidence="3 4" key="1">
    <citation type="submission" date="2015-03" db="EMBL/GenBank/DDBJ databases">
        <authorList>
            <person name="Urmite Genomes"/>
        </authorList>
    </citation>
    <scope>NUCLEOTIDE SEQUENCE [LARGE SCALE GENOMIC DNA]</scope>
    <source>
        <strain evidence="3 4">CSUR P1491</strain>
    </source>
</reference>
<dbReference type="AlphaFoldDB" id="A0A0E4CL25"/>
<protein>
    <submittedName>
        <fullName evidence="3">Dehydrogenase/reductase</fullName>
    </submittedName>
</protein>
<accession>A0A0E4CL25</accession>
<comment type="similarity">
    <text evidence="1">Belongs to the short-chain dehydrogenases/reductases (SDR) family.</text>
</comment>
<dbReference type="Gene3D" id="3.40.50.720">
    <property type="entry name" value="NAD(P)-binding Rossmann-like Domain"/>
    <property type="match status" value="1"/>
</dbReference>
<dbReference type="RefSeq" id="WP_090598114.1">
    <property type="nucleotide sequence ID" value="NZ_CTEE01000001.1"/>
</dbReference>
<evidence type="ECO:0000313" key="3">
    <source>
        <dbReference type="EMBL" id="CQD02911.1"/>
    </source>
</evidence>
<dbReference type="InterPro" id="IPR036291">
    <property type="entry name" value="NAD(P)-bd_dom_sf"/>
</dbReference>
<dbReference type="STRING" id="141349.BN1232_00274"/>
<dbReference type="Proteomes" id="UP000199251">
    <property type="component" value="Unassembled WGS sequence"/>
</dbReference>
<dbReference type="PANTHER" id="PTHR24320">
    <property type="entry name" value="RETINOL DEHYDROGENASE"/>
    <property type="match status" value="1"/>
</dbReference>
<evidence type="ECO:0000313" key="4">
    <source>
        <dbReference type="Proteomes" id="UP000199251"/>
    </source>
</evidence>
<dbReference type="PANTHER" id="PTHR24320:SF148">
    <property type="entry name" value="NAD(P)-BINDING ROSSMANN-FOLD SUPERFAMILY PROTEIN"/>
    <property type="match status" value="1"/>
</dbReference>
<name>A0A0E4CL25_MYCLN</name>
<proteinExistence type="inferred from homology"/>
<dbReference type="InterPro" id="IPR002347">
    <property type="entry name" value="SDR_fam"/>
</dbReference>
<dbReference type="EMBL" id="CTEE01000001">
    <property type="protein sequence ID" value="CQD02911.1"/>
    <property type="molecule type" value="Genomic_DNA"/>
</dbReference>
<sequence>MSEGAFLITGANAGLGKDAARQLALRDDVSTIYLACRDEAKARAAQADLQRITGTSVFEIVIMDTSDLASVRAAVTAIDRPLRAVLLNAGGMGGPTPFAHTADGVTTMFAVNVLGHVVLLECLLAAGLLTSTAVLTGSEAARGVPKLRIKRPTFDTHSVDEFTSVIDGSFFNGRKRDPMLAYGQAKYLGALWMSALARQHPELRLLTVSPGNSTGTEATRDLPAVLRVLMQRVMPRVGPLFGISHPVDVGAKRLVDGLVGGSLDSGRFYASAQNTISGPLVDQATIVADFADDTIQDHAYAAIHAFLDPRP</sequence>
<gene>
    <name evidence="3" type="ORF">BN1232_00274</name>
</gene>
<evidence type="ECO:0000256" key="1">
    <source>
        <dbReference type="ARBA" id="ARBA00006484"/>
    </source>
</evidence>
<dbReference type="SUPFAM" id="SSF51735">
    <property type="entry name" value="NAD(P)-binding Rossmann-fold domains"/>
    <property type="match status" value="1"/>
</dbReference>
<keyword evidence="2" id="KW-0560">Oxidoreductase</keyword>
<dbReference type="Pfam" id="PF00106">
    <property type="entry name" value="adh_short"/>
    <property type="match status" value="1"/>
</dbReference>